<dbReference type="FunFam" id="1.10.630.10:FF:000050">
    <property type="entry name" value="Cytochrome P450 monooxygenase"/>
    <property type="match status" value="1"/>
</dbReference>
<evidence type="ECO:0000256" key="1">
    <source>
        <dbReference type="ARBA" id="ARBA00001971"/>
    </source>
</evidence>
<accession>A0A2T2NAU9</accession>
<dbReference type="CDD" id="cd11060">
    <property type="entry name" value="CYP57A1-like"/>
    <property type="match status" value="1"/>
</dbReference>
<keyword evidence="4 5" id="KW-0349">Heme</keyword>
<dbReference type="PANTHER" id="PTHR24305:SF190">
    <property type="entry name" value="P450, PUTATIVE (EUROFUNG)-RELATED"/>
    <property type="match status" value="1"/>
</dbReference>
<gene>
    <name evidence="6" type="ORF">BS50DRAFT_649596</name>
</gene>
<dbReference type="STRING" id="1448308.A0A2T2NAU9"/>
<dbReference type="PRINTS" id="PR00385">
    <property type="entry name" value="P450"/>
</dbReference>
<dbReference type="Pfam" id="PF00067">
    <property type="entry name" value="p450"/>
    <property type="match status" value="1"/>
</dbReference>
<evidence type="ECO:0000313" key="7">
    <source>
        <dbReference type="Proteomes" id="UP000240883"/>
    </source>
</evidence>
<evidence type="ECO:0000313" key="6">
    <source>
        <dbReference type="EMBL" id="PSN62543.1"/>
    </source>
</evidence>
<dbReference type="GO" id="GO:0016705">
    <property type="term" value="F:oxidoreductase activity, acting on paired donors, with incorporation or reduction of molecular oxygen"/>
    <property type="evidence" value="ECO:0007669"/>
    <property type="project" value="InterPro"/>
</dbReference>
<dbReference type="AlphaFoldDB" id="A0A2T2NAU9"/>
<dbReference type="SUPFAM" id="SSF48264">
    <property type="entry name" value="Cytochrome P450"/>
    <property type="match status" value="1"/>
</dbReference>
<evidence type="ECO:0000256" key="2">
    <source>
        <dbReference type="ARBA" id="ARBA00022723"/>
    </source>
</evidence>
<dbReference type="InterPro" id="IPR050121">
    <property type="entry name" value="Cytochrome_P450_monoxygenase"/>
</dbReference>
<sequence length="486" mass="55065">MLSQIESGLTIVSVSLFCLTLLGLITRVFPGPFWAKFSRLWYLGKAQKGDFQATNIKLHQKYGSIVRIAPNELSIDDPNALNTVYGHGTHFTKSPWYEASGQPNVSNLFTERNSRNHATLRRKVASLYSMTTLLAMESCVEECTRIMIKRMEEFSENRKVFNMQHWLQCYAFDLIGLITVAKRFGFLDAGKDLHGLFPSLESYLRYSVNIGIYNETHPLLHKLIRYLGQGSSHLLSFTEEQIKNRAEVLNDAEKRPGLDDDFLAKTLQKHQDDPQNFTMQDVTVTCLTNIGAGSDTTSISLCAIMWYLLRNPTKYSKLQEEIDTMADISLPVTFKDAQKMPYLQAVIKEALRLHPATGLPLGRVVPKGGAVIANAYIPEGTVVGINTWVAHHNTDVFGPDAAAFRPERWLKSEEESKRMEKYYIPFGHGSRTCVGKNISLMEISVLIPELVRRFNFTLADPDSELKSENVWFVKQKNVLCQVSKRQ</sequence>
<dbReference type="InterPro" id="IPR001128">
    <property type="entry name" value="Cyt_P450"/>
</dbReference>
<dbReference type="GO" id="GO:0004497">
    <property type="term" value="F:monooxygenase activity"/>
    <property type="evidence" value="ECO:0007669"/>
    <property type="project" value="UniProtKB-KW"/>
</dbReference>
<evidence type="ECO:0000256" key="5">
    <source>
        <dbReference type="RuleBase" id="RU000461"/>
    </source>
</evidence>
<dbReference type="GO" id="GO:0020037">
    <property type="term" value="F:heme binding"/>
    <property type="evidence" value="ECO:0007669"/>
    <property type="project" value="InterPro"/>
</dbReference>
<protein>
    <submittedName>
        <fullName evidence="6">Cytochrome P450</fullName>
    </submittedName>
</protein>
<proteinExistence type="inferred from homology"/>
<comment type="similarity">
    <text evidence="5">Belongs to the cytochrome P450 family.</text>
</comment>
<keyword evidence="5" id="KW-0503">Monooxygenase</keyword>
<evidence type="ECO:0000256" key="3">
    <source>
        <dbReference type="ARBA" id="ARBA00023004"/>
    </source>
</evidence>
<dbReference type="PROSITE" id="PS00086">
    <property type="entry name" value="CYTOCHROME_P450"/>
    <property type="match status" value="1"/>
</dbReference>
<keyword evidence="3 4" id="KW-0408">Iron</keyword>
<dbReference type="PRINTS" id="PR00463">
    <property type="entry name" value="EP450I"/>
</dbReference>
<dbReference type="OrthoDB" id="3934656at2759"/>
<name>A0A2T2NAU9_CORCC</name>
<keyword evidence="7" id="KW-1185">Reference proteome</keyword>
<organism evidence="6 7">
    <name type="scientific">Corynespora cassiicola Philippines</name>
    <dbReference type="NCBI Taxonomy" id="1448308"/>
    <lineage>
        <taxon>Eukaryota</taxon>
        <taxon>Fungi</taxon>
        <taxon>Dikarya</taxon>
        <taxon>Ascomycota</taxon>
        <taxon>Pezizomycotina</taxon>
        <taxon>Dothideomycetes</taxon>
        <taxon>Pleosporomycetidae</taxon>
        <taxon>Pleosporales</taxon>
        <taxon>Corynesporascaceae</taxon>
        <taxon>Corynespora</taxon>
    </lineage>
</organism>
<dbReference type="InterPro" id="IPR002401">
    <property type="entry name" value="Cyt_P450_E_grp-I"/>
</dbReference>
<keyword evidence="2 4" id="KW-0479">Metal-binding</keyword>
<comment type="cofactor">
    <cofactor evidence="1 4">
        <name>heme</name>
        <dbReference type="ChEBI" id="CHEBI:30413"/>
    </cofactor>
</comment>
<evidence type="ECO:0000256" key="4">
    <source>
        <dbReference type="PIRSR" id="PIRSR602401-1"/>
    </source>
</evidence>
<feature type="binding site" description="axial binding residue" evidence="4">
    <location>
        <position position="433"/>
    </location>
    <ligand>
        <name>heme</name>
        <dbReference type="ChEBI" id="CHEBI:30413"/>
    </ligand>
    <ligandPart>
        <name>Fe</name>
        <dbReference type="ChEBI" id="CHEBI:18248"/>
    </ligandPart>
</feature>
<dbReference type="GO" id="GO:0005506">
    <property type="term" value="F:iron ion binding"/>
    <property type="evidence" value="ECO:0007669"/>
    <property type="project" value="InterPro"/>
</dbReference>
<dbReference type="EMBL" id="KZ678141">
    <property type="protein sequence ID" value="PSN62543.1"/>
    <property type="molecule type" value="Genomic_DNA"/>
</dbReference>
<dbReference type="Proteomes" id="UP000240883">
    <property type="component" value="Unassembled WGS sequence"/>
</dbReference>
<reference evidence="6 7" key="1">
    <citation type="journal article" date="2018" name="Front. Microbiol.">
        <title>Genome-Wide Analysis of Corynespora cassiicola Leaf Fall Disease Putative Effectors.</title>
        <authorList>
            <person name="Lopez D."/>
            <person name="Ribeiro S."/>
            <person name="Label P."/>
            <person name="Fumanal B."/>
            <person name="Venisse J.S."/>
            <person name="Kohler A."/>
            <person name="de Oliveira R.R."/>
            <person name="Labutti K."/>
            <person name="Lipzen A."/>
            <person name="Lail K."/>
            <person name="Bauer D."/>
            <person name="Ohm R.A."/>
            <person name="Barry K.W."/>
            <person name="Spatafora J."/>
            <person name="Grigoriev I.V."/>
            <person name="Martin F.M."/>
            <person name="Pujade-Renaud V."/>
        </authorList>
    </citation>
    <scope>NUCLEOTIDE SEQUENCE [LARGE SCALE GENOMIC DNA]</scope>
    <source>
        <strain evidence="6 7">Philippines</strain>
    </source>
</reference>
<dbReference type="PANTHER" id="PTHR24305">
    <property type="entry name" value="CYTOCHROME P450"/>
    <property type="match status" value="1"/>
</dbReference>
<keyword evidence="5" id="KW-0560">Oxidoreductase</keyword>
<dbReference type="Gene3D" id="1.10.630.10">
    <property type="entry name" value="Cytochrome P450"/>
    <property type="match status" value="1"/>
</dbReference>
<dbReference type="InterPro" id="IPR036396">
    <property type="entry name" value="Cyt_P450_sf"/>
</dbReference>
<dbReference type="InterPro" id="IPR017972">
    <property type="entry name" value="Cyt_P450_CS"/>
</dbReference>